<proteinExistence type="predicted"/>
<sequence>MVCRVGPRRSFKHAFVLNRLSKRRTMLVNRSQWHIDSVRQLTVDQQNKKMQWQSTQPFKTTQAPKYSVTRRRGETAVRRSFSRKKTSDRR</sequence>
<feature type="compositionally biased region" description="Polar residues" evidence="1">
    <location>
        <begin position="48"/>
        <end position="64"/>
    </location>
</feature>
<evidence type="ECO:0000313" key="2">
    <source>
        <dbReference type="EMBL" id="EYB96907.1"/>
    </source>
</evidence>
<feature type="compositionally biased region" description="Basic residues" evidence="1">
    <location>
        <begin position="80"/>
        <end position="90"/>
    </location>
</feature>
<dbReference type="AlphaFoldDB" id="A0A016T2J7"/>
<protein>
    <submittedName>
        <fullName evidence="2">Uncharacterized protein</fullName>
    </submittedName>
</protein>
<keyword evidence="3" id="KW-1185">Reference proteome</keyword>
<comment type="caution">
    <text evidence="2">The sequence shown here is derived from an EMBL/GenBank/DDBJ whole genome shotgun (WGS) entry which is preliminary data.</text>
</comment>
<dbReference type="Proteomes" id="UP000024635">
    <property type="component" value="Unassembled WGS sequence"/>
</dbReference>
<name>A0A016T2J7_9BILA</name>
<evidence type="ECO:0000256" key="1">
    <source>
        <dbReference type="SAM" id="MobiDB-lite"/>
    </source>
</evidence>
<organism evidence="2 3">
    <name type="scientific">Ancylostoma ceylanicum</name>
    <dbReference type="NCBI Taxonomy" id="53326"/>
    <lineage>
        <taxon>Eukaryota</taxon>
        <taxon>Metazoa</taxon>
        <taxon>Ecdysozoa</taxon>
        <taxon>Nematoda</taxon>
        <taxon>Chromadorea</taxon>
        <taxon>Rhabditida</taxon>
        <taxon>Rhabditina</taxon>
        <taxon>Rhabditomorpha</taxon>
        <taxon>Strongyloidea</taxon>
        <taxon>Ancylostomatidae</taxon>
        <taxon>Ancylostomatinae</taxon>
        <taxon>Ancylostoma</taxon>
    </lineage>
</organism>
<feature type="region of interest" description="Disordered" evidence="1">
    <location>
        <begin position="48"/>
        <end position="90"/>
    </location>
</feature>
<gene>
    <name evidence="2" type="primary">Acey_s0145.g2479</name>
    <name evidence="2" type="ORF">Y032_0145g2479</name>
</gene>
<dbReference type="EMBL" id="JARK01001481">
    <property type="protein sequence ID" value="EYB96907.1"/>
    <property type="molecule type" value="Genomic_DNA"/>
</dbReference>
<evidence type="ECO:0000313" key="3">
    <source>
        <dbReference type="Proteomes" id="UP000024635"/>
    </source>
</evidence>
<reference evidence="3" key="1">
    <citation type="journal article" date="2015" name="Nat. Genet.">
        <title>The genome and transcriptome of the zoonotic hookworm Ancylostoma ceylanicum identify infection-specific gene families.</title>
        <authorList>
            <person name="Schwarz E.M."/>
            <person name="Hu Y."/>
            <person name="Antoshechkin I."/>
            <person name="Miller M.M."/>
            <person name="Sternberg P.W."/>
            <person name="Aroian R.V."/>
        </authorList>
    </citation>
    <scope>NUCLEOTIDE SEQUENCE</scope>
    <source>
        <strain evidence="3">HY135</strain>
    </source>
</reference>
<accession>A0A016T2J7</accession>